<evidence type="ECO:0000256" key="6">
    <source>
        <dbReference type="ARBA" id="ARBA00022781"/>
    </source>
</evidence>
<protein>
    <submittedName>
        <fullName evidence="12">ATPase, F0 complex, subunit A</fullName>
        <ecNumber evidence="12">3.6.3.14</ecNumber>
    </submittedName>
</protein>
<keyword evidence="9 11" id="KW-0472">Membrane</keyword>
<dbReference type="InterPro" id="IPR045082">
    <property type="entry name" value="ATP_syn_F0_a_bact/chloroplast"/>
</dbReference>
<evidence type="ECO:0000256" key="3">
    <source>
        <dbReference type="ARBA" id="ARBA00022448"/>
    </source>
</evidence>
<dbReference type="PROSITE" id="PS00449">
    <property type="entry name" value="ATPASE_A"/>
    <property type="match status" value="1"/>
</dbReference>
<keyword evidence="8" id="KW-0406">Ion transport</keyword>
<comment type="similarity">
    <text evidence="2">Belongs to the ATPase A chain family.</text>
</comment>
<dbReference type="SUPFAM" id="SSF81336">
    <property type="entry name" value="F1F0 ATP synthase subunit A"/>
    <property type="match status" value="1"/>
</dbReference>
<comment type="subcellular location">
    <subcellularLocation>
        <location evidence="1">Membrane</location>
        <topology evidence="1">Multi-pass membrane protein</topology>
    </subcellularLocation>
</comment>
<evidence type="ECO:0000256" key="5">
    <source>
        <dbReference type="ARBA" id="ARBA00022692"/>
    </source>
</evidence>
<dbReference type="GO" id="GO:0046933">
    <property type="term" value="F:proton-transporting ATP synthase activity, rotational mechanism"/>
    <property type="evidence" value="ECO:0007669"/>
    <property type="project" value="TreeGrafter"/>
</dbReference>
<keyword evidence="7 11" id="KW-1133">Transmembrane helix</keyword>
<evidence type="ECO:0000256" key="4">
    <source>
        <dbReference type="ARBA" id="ARBA00022547"/>
    </source>
</evidence>
<reference evidence="12" key="2">
    <citation type="journal article" date="2014" name="ISME J.">
        <title>Microbial stratification in low pH oxic and suboxic macroscopic growths along an acid mine drainage.</title>
        <authorList>
            <person name="Mendez-Garcia C."/>
            <person name="Mesa V."/>
            <person name="Sprenger R.R."/>
            <person name="Richter M."/>
            <person name="Diez M.S."/>
            <person name="Solano J."/>
            <person name="Bargiela R."/>
            <person name="Golyshina O.V."/>
            <person name="Manteca A."/>
            <person name="Ramos J.L."/>
            <person name="Gallego J.R."/>
            <person name="Llorente I."/>
            <person name="Martins Dos Santos V.A."/>
            <person name="Jensen O.N."/>
            <person name="Pelaez A.I."/>
            <person name="Sanchez J."/>
            <person name="Ferrer M."/>
        </authorList>
    </citation>
    <scope>NUCLEOTIDE SEQUENCE</scope>
</reference>
<name>T0ZSX3_9ZZZZ</name>
<dbReference type="EC" id="3.6.3.14" evidence="12"/>
<dbReference type="NCBIfam" id="TIGR01131">
    <property type="entry name" value="ATP_synt_6_or_A"/>
    <property type="match status" value="1"/>
</dbReference>
<keyword evidence="5 11" id="KW-0812">Transmembrane</keyword>
<keyword evidence="10" id="KW-0066">ATP synthesis</keyword>
<evidence type="ECO:0000313" key="12">
    <source>
        <dbReference type="EMBL" id="EQD47783.1"/>
    </source>
</evidence>
<keyword evidence="3" id="KW-0813">Transport</keyword>
<accession>T0ZSX3</accession>
<feature type="transmembrane region" description="Helical" evidence="11">
    <location>
        <begin position="212"/>
        <end position="233"/>
    </location>
</feature>
<dbReference type="GO" id="GO:0045259">
    <property type="term" value="C:proton-transporting ATP synthase complex"/>
    <property type="evidence" value="ECO:0007669"/>
    <property type="project" value="UniProtKB-KW"/>
</dbReference>
<dbReference type="AlphaFoldDB" id="T0ZSX3"/>
<feature type="transmembrane region" description="Helical" evidence="11">
    <location>
        <begin position="173"/>
        <end position="192"/>
    </location>
</feature>
<evidence type="ECO:0000256" key="10">
    <source>
        <dbReference type="ARBA" id="ARBA00023310"/>
    </source>
</evidence>
<dbReference type="PANTHER" id="PTHR42823:SF3">
    <property type="entry name" value="ATP SYNTHASE SUBUNIT A, CHLOROPLASTIC"/>
    <property type="match status" value="1"/>
</dbReference>
<dbReference type="InterPro" id="IPR023011">
    <property type="entry name" value="ATP_synth_F0_asu_AS"/>
</dbReference>
<evidence type="ECO:0000256" key="1">
    <source>
        <dbReference type="ARBA" id="ARBA00004141"/>
    </source>
</evidence>
<feature type="transmembrane region" description="Helical" evidence="11">
    <location>
        <begin position="121"/>
        <end position="140"/>
    </location>
</feature>
<dbReference type="GO" id="GO:0005886">
    <property type="term" value="C:plasma membrane"/>
    <property type="evidence" value="ECO:0007669"/>
    <property type="project" value="TreeGrafter"/>
</dbReference>
<keyword evidence="4" id="KW-0138">CF(0)</keyword>
<dbReference type="PRINTS" id="PR00123">
    <property type="entry name" value="ATPASEA"/>
</dbReference>
<reference evidence="12" key="1">
    <citation type="submission" date="2013-08" db="EMBL/GenBank/DDBJ databases">
        <authorList>
            <person name="Mendez C."/>
            <person name="Richter M."/>
            <person name="Ferrer M."/>
            <person name="Sanchez J."/>
        </authorList>
    </citation>
    <scope>NUCLEOTIDE SEQUENCE</scope>
</reference>
<dbReference type="Gene3D" id="1.20.120.220">
    <property type="entry name" value="ATP synthase, F0 complex, subunit A"/>
    <property type="match status" value="1"/>
</dbReference>
<dbReference type="InterPro" id="IPR000568">
    <property type="entry name" value="ATP_synth_F0_asu"/>
</dbReference>
<feature type="transmembrane region" description="Helical" evidence="11">
    <location>
        <begin position="28"/>
        <end position="45"/>
    </location>
</feature>
<evidence type="ECO:0000256" key="2">
    <source>
        <dbReference type="ARBA" id="ARBA00006810"/>
    </source>
</evidence>
<organism evidence="12">
    <name type="scientific">mine drainage metagenome</name>
    <dbReference type="NCBI Taxonomy" id="410659"/>
    <lineage>
        <taxon>unclassified sequences</taxon>
        <taxon>metagenomes</taxon>
        <taxon>ecological metagenomes</taxon>
    </lineage>
</organism>
<evidence type="ECO:0000256" key="7">
    <source>
        <dbReference type="ARBA" id="ARBA00022989"/>
    </source>
</evidence>
<dbReference type="PANTHER" id="PTHR42823">
    <property type="entry name" value="ATP SYNTHASE SUBUNIT A, CHLOROPLASTIC"/>
    <property type="match status" value="1"/>
</dbReference>
<evidence type="ECO:0000256" key="11">
    <source>
        <dbReference type="SAM" id="Phobius"/>
    </source>
</evidence>
<sequence>PYLAISVPVGDHVTVNLGPLGPINIDELIAVCAAGLIIVALGVMLRRQVTAGVPGKLQLAFETIVTAVENQVSSSMGDQGLFVVPLAVTLFIFILICNWFDIIPTTWPGHHQVLPAPTGDINLTAALAILVILLVHITWIQKNGFRAYLAHYFKPPAMFLINVIEEIAKPLTLALRLFGNIFAGGIMLVLIADLPAKFILPIPVMGFVWELFDGLFVGPVQAFIFTLLTLLYFSSAVTGGH</sequence>
<feature type="transmembrane region" description="Helical" evidence="11">
    <location>
        <begin position="81"/>
        <end position="101"/>
    </location>
</feature>
<dbReference type="InterPro" id="IPR035908">
    <property type="entry name" value="F0_ATP_A_sf"/>
</dbReference>
<evidence type="ECO:0000256" key="9">
    <source>
        <dbReference type="ARBA" id="ARBA00023136"/>
    </source>
</evidence>
<keyword evidence="6" id="KW-0375">Hydrogen ion transport</keyword>
<feature type="non-terminal residue" evidence="12">
    <location>
        <position position="241"/>
    </location>
</feature>
<evidence type="ECO:0000256" key="8">
    <source>
        <dbReference type="ARBA" id="ARBA00023065"/>
    </source>
</evidence>
<feature type="non-terminal residue" evidence="12">
    <location>
        <position position="1"/>
    </location>
</feature>
<dbReference type="EMBL" id="AUZZ01005969">
    <property type="protein sequence ID" value="EQD47783.1"/>
    <property type="molecule type" value="Genomic_DNA"/>
</dbReference>
<dbReference type="GO" id="GO:0016787">
    <property type="term" value="F:hydrolase activity"/>
    <property type="evidence" value="ECO:0007669"/>
    <property type="project" value="UniProtKB-KW"/>
</dbReference>
<gene>
    <name evidence="12" type="ORF">B2A_08300</name>
</gene>
<comment type="caution">
    <text evidence="12">The sequence shown here is derived from an EMBL/GenBank/DDBJ whole genome shotgun (WGS) entry which is preliminary data.</text>
</comment>
<dbReference type="CDD" id="cd00310">
    <property type="entry name" value="ATP-synt_Fo_a_6"/>
    <property type="match status" value="1"/>
</dbReference>
<dbReference type="Pfam" id="PF00119">
    <property type="entry name" value="ATP-synt_A"/>
    <property type="match status" value="1"/>
</dbReference>
<dbReference type="GO" id="GO:0042777">
    <property type="term" value="P:proton motive force-driven plasma membrane ATP synthesis"/>
    <property type="evidence" value="ECO:0007669"/>
    <property type="project" value="TreeGrafter"/>
</dbReference>
<dbReference type="HAMAP" id="MF_01393">
    <property type="entry name" value="ATP_synth_a_bact"/>
    <property type="match status" value="1"/>
</dbReference>
<proteinExistence type="inferred from homology"/>
<keyword evidence="12" id="KW-0378">Hydrolase</keyword>